<dbReference type="EMBL" id="QOUX01000047">
    <property type="protein sequence ID" value="RXI96762.1"/>
    <property type="molecule type" value="Genomic_DNA"/>
</dbReference>
<dbReference type="InterPro" id="IPR016039">
    <property type="entry name" value="Thiolase-like"/>
</dbReference>
<dbReference type="AlphaFoldDB" id="A0A4Q0VPE7"/>
<evidence type="ECO:0008006" key="3">
    <source>
        <dbReference type="Google" id="ProtNLM"/>
    </source>
</evidence>
<organism evidence="1 2">
    <name type="scientific">Anaerobacillus alkaliphilus</name>
    <dbReference type="NCBI Taxonomy" id="1548597"/>
    <lineage>
        <taxon>Bacteria</taxon>
        <taxon>Bacillati</taxon>
        <taxon>Bacillota</taxon>
        <taxon>Bacilli</taxon>
        <taxon>Bacillales</taxon>
        <taxon>Bacillaceae</taxon>
        <taxon>Anaerobacillus</taxon>
    </lineage>
</organism>
<proteinExistence type="predicted"/>
<evidence type="ECO:0000313" key="2">
    <source>
        <dbReference type="Proteomes" id="UP000290649"/>
    </source>
</evidence>
<gene>
    <name evidence="1" type="ORF">DS745_23280</name>
</gene>
<reference evidence="1 2" key="1">
    <citation type="journal article" date="2019" name="Int. J. Syst. Evol. Microbiol.">
        <title>Anaerobacillus alkaliphilus sp. nov., a novel alkaliphilic and moderately halophilic bacterium.</title>
        <authorList>
            <person name="Borsodi A.K."/>
            <person name="Aszalos J.M."/>
            <person name="Bihari P."/>
            <person name="Nagy I."/>
            <person name="Schumann P."/>
            <person name="Sproer C."/>
            <person name="Kovacs A.L."/>
            <person name="Boka K."/>
            <person name="Dobosy P."/>
            <person name="Ovari M."/>
            <person name="Szili-Kovacs T."/>
            <person name="Toth E."/>
        </authorList>
    </citation>
    <scope>NUCLEOTIDE SEQUENCE [LARGE SCALE GENOMIC DNA]</scope>
    <source>
        <strain evidence="1 2">B16-10</strain>
    </source>
</reference>
<comment type="caution">
    <text evidence="1">The sequence shown here is derived from an EMBL/GenBank/DDBJ whole genome shotgun (WGS) entry which is preliminary data.</text>
</comment>
<dbReference type="Proteomes" id="UP000290649">
    <property type="component" value="Unassembled WGS sequence"/>
</dbReference>
<dbReference type="OrthoDB" id="6113844at2"/>
<evidence type="ECO:0000313" key="1">
    <source>
        <dbReference type="EMBL" id="RXI96762.1"/>
    </source>
</evidence>
<dbReference type="GO" id="GO:0016746">
    <property type="term" value="F:acyltransferase activity"/>
    <property type="evidence" value="ECO:0007669"/>
    <property type="project" value="InterPro"/>
</dbReference>
<accession>A0A4Q0VPE7</accession>
<name>A0A4Q0VPE7_9BACI</name>
<dbReference type="Gene3D" id="3.40.47.10">
    <property type="match status" value="1"/>
</dbReference>
<keyword evidence="2" id="KW-1185">Reference proteome</keyword>
<protein>
    <recommendedName>
        <fullName evidence="3">Thiolase family protein</fullName>
    </recommendedName>
</protein>
<sequence length="384" mass="43458">MLNIVYAEKITSKQEHQLTIDVLKETFKEAIVLHSKLLSNHKKIAYFFIDPLLNSFEAANQFYFEIFDCEEIDKLNTYKSGASPIQALSDAKEIIKTGLYDAVFIFGFDPLLTNKKMYGKDEITKAMSIFDTHSIMQCYNQIAHLVCQELGVTKTEFRSYCDELYKNYLKTYQKLSDTIVPFERGRQLEENQADLFMLTDCANPNIDFSGGVIVASEDTTQFLETAKTERIRVSGVKYVSVKGSPEQIDSIVGENKSMFPHLRKAFVEAQSQAAIHVAKEYRNKNLYLEAYTCYPPIPIAFLLATGMIDTIDDLSDFLSRYEITITGGMNFARAPWNNPALNALIDMYQKLRQCDGSYGLVHGNGGIGEIQGIAILEKTKNENS</sequence>